<comment type="caution">
    <text evidence="5">The sequence shown here is derived from an EMBL/GenBank/DDBJ whole genome shotgun (WGS) entry which is preliminary data.</text>
</comment>
<dbReference type="Gene3D" id="3.10.105.10">
    <property type="entry name" value="Dipeptide-binding Protein, Domain 3"/>
    <property type="match status" value="1"/>
</dbReference>
<dbReference type="PANTHER" id="PTHR30290:SF64">
    <property type="entry name" value="ABC TRANSPORTER PERIPLASMIC BINDING PROTEIN"/>
    <property type="match status" value="1"/>
</dbReference>
<evidence type="ECO:0000256" key="1">
    <source>
        <dbReference type="ARBA" id="ARBA00004418"/>
    </source>
</evidence>
<dbReference type="GO" id="GO:1904680">
    <property type="term" value="F:peptide transmembrane transporter activity"/>
    <property type="evidence" value="ECO:0007669"/>
    <property type="project" value="TreeGrafter"/>
</dbReference>
<dbReference type="InterPro" id="IPR000914">
    <property type="entry name" value="SBP_5_dom"/>
</dbReference>
<dbReference type="SUPFAM" id="SSF53850">
    <property type="entry name" value="Periplasmic binding protein-like II"/>
    <property type="match status" value="1"/>
</dbReference>
<protein>
    <submittedName>
        <fullName evidence="5">ABC transporter substrate-binding protein</fullName>
    </submittedName>
</protein>
<dbReference type="GO" id="GO:0030288">
    <property type="term" value="C:outer membrane-bounded periplasmic space"/>
    <property type="evidence" value="ECO:0007669"/>
    <property type="project" value="TreeGrafter"/>
</dbReference>
<dbReference type="OrthoDB" id="9803988at2"/>
<keyword evidence="3" id="KW-0732">Signal</keyword>
<name>A0A4Y8RD48_9HYPH</name>
<keyword evidence="6" id="KW-1185">Reference proteome</keyword>
<reference evidence="5 6" key="1">
    <citation type="submission" date="2019-03" db="EMBL/GenBank/DDBJ databases">
        <title>Jiella endophytica sp. nov., a novel endophytic bacterium isolated from root of Ficus microcarpa Linn. f.</title>
        <authorList>
            <person name="Tuo L."/>
        </authorList>
    </citation>
    <scope>NUCLEOTIDE SEQUENCE [LARGE SCALE GENOMIC DNA]</scope>
    <source>
        <strain evidence="5 6">CBS5Q-3</strain>
    </source>
</reference>
<accession>A0A4Y8RD48</accession>
<comment type="similarity">
    <text evidence="2">Belongs to the bacterial solute-binding protein 5 family.</text>
</comment>
<dbReference type="GO" id="GO:0015833">
    <property type="term" value="P:peptide transport"/>
    <property type="evidence" value="ECO:0007669"/>
    <property type="project" value="TreeGrafter"/>
</dbReference>
<dbReference type="InterPro" id="IPR039424">
    <property type="entry name" value="SBP_5"/>
</dbReference>
<evidence type="ECO:0000256" key="2">
    <source>
        <dbReference type="ARBA" id="ARBA00005695"/>
    </source>
</evidence>
<evidence type="ECO:0000259" key="4">
    <source>
        <dbReference type="Pfam" id="PF00496"/>
    </source>
</evidence>
<dbReference type="PIRSF" id="PIRSF002741">
    <property type="entry name" value="MppA"/>
    <property type="match status" value="1"/>
</dbReference>
<dbReference type="GO" id="GO:0042884">
    <property type="term" value="P:microcin transport"/>
    <property type="evidence" value="ECO:0007669"/>
    <property type="project" value="TreeGrafter"/>
</dbReference>
<dbReference type="PANTHER" id="PTHR30290">
    <property type="entry name" value="PERIPLASMIC BINDING COMPONENT OF ABC TRANSPORTER"/>
    <property type="match status" value="1"/>
</dbReference>
<gene>
    <name evidence="5" type="ORF">E3C22_19020</name>
</gene>
<comment type="subcellular location">
    <subcellularLocation>
        <location evidence="1">Periplasm</location>
    </subcellularLocation>
</comment>
<sequence length="596" mass="68501">MGEWQTSMSLAEPSRYPPDFQHYDYVNPDAPKGGKLNSVAIGSYDSFNPFVVRGTAAAGLANFGGGLLFDTLMEQSTDEPSVSYAMIAEAVRYPEDESSVTFRLNPKAKWHDGEPITVEDVIWSFDTLKKLHPQWATYYKNVVKAEKTGEREVTFTFDQTGNRELPHIMGDLTVLPKHWWEGTGPDGKKRDITQPTLEAPLGSGPYRIGRHVTGQSIEWDRVKDYWGADVAPHKGRYNFDTIDYTYLRDTNASWEAFKKGGLDDYRIENISRRWAKEYDFPAFKNGEVKKTTIPDHQVESMQAYVLNNRLPKFQDRRVREALTLAYNFEDMNKSLFFGLYQRMSSYFDNSELASRGLPDERELKFLEPLKDQIPPEVFTEEFKLPVYTDNQSTRDNLRKAYELLQQAGYERKGSRLVNAKTGEPLSIEMLGDDPTDARTLQPYADSLKRLGIDARIRIVDSNQYIERMTNFDFELAAMKYYPQSMSPGNEQRDFWSSGAADSPGSRNYAGIKNPAIDKLINDIVYAKDRDDLVAATHALDRVMLWEYYVVPQWYKPEIWLAYWDKFGRPEKSPSYSGLDPFSWWVKSAEPQKDAAN</sequence>
<dbReference type="Pfam" id="PF00496">
    <property type="entry name" value="SBP_bac_5"/>
    <property type="match status" value="1"/>
</dbReference>
<dbReference type="Proteomes" id="UP000298179">
    <property type="component" value="Unassembled WGS sequence"/>
</dbReference>
<dbReference type="AlphaFoldDB" id="A0A4Y8RD48"/>
<dbReference type="EMBL" id="SOZD01000006">
    <property type="protein sequence ID" value="TFF19955.1"/>
    <property type="molecule type" value="Genomic_DNA"/>
</dbReference>
<organism evidence="5 6">
    <name type="scientific">Jiella endophytica</name>
    <dbReference type="NCBI Taxonomy" id="2558362"/>
    <lineage>
        <taxon>Bacteria</taxon>
        <taxon>Pseudomonadati</taxon>
        <taxon>Pseudomonadota</taxon>
        <taxon>Alphaproteobacteria</taxon>
        <taxon>Hyphomicrobiales</taxon>
        <taxon>Aurantimonadaceae</taxon>
        <taxon>Jiella</taxon>
    </lineage>
</organism>
<dbReference type="GO" id="GO:0043190">
    <property type="term" value="C:ATP-binding cassette (ABC) transporter complex"/>
    <property type="evidence" value="ECO:0007669"/>
    <property type="project" value="InterPro"/>
</dbReference>
<dbReference type="CDD" id="cd08497">
    <property type="entry name" value="MbnE-like"/>
    <property type="match status" value="1"/>
</dbReference>
<dbReference type="Gene3D" id="3.40.190.10">
    <property type="entry name" value="Periplasmic binding protein-like II"/>
    <property type="match status" value="1"/>
</dbReference>
<dbReference type="InterPro" id="IPR030678">
    <property type="entry name" value="Peptide/Ni-bd"/>
</dbReference>
<proteinExistence type="inferred from homology"/>
<feature type="domain" description="Solute-binding protein family 5" evidence="4">
    <location>
        <begin position="87"/>
        <end position="499"/>
    </location>
</feature>
<evidence type="ECO:0000313" key="6">
    <source>
        <dbReference type="Proteomes" id="UP000298179"/>
    </source>
</evidence>
<evidence type="ECO:0000313" key="5">
    <source>
        <dbReference type="EMBL" id="TFF19955.1"/>
    </source>
</evidence>
<evidence type="ECO:0000256" key="3">
    <source>
        <dbReference type="ARBA" id="ARBA00022729"/>
    </source>
</evidence>